<evidence type="ECO:0000256" key="10">
    <source>
        <dbReference type="ARBA" id="ARBA00022737"/>
    </source>
</evidence>
<sequence>MRRCACINNLSEPSTLQISINVSRRLPLSECFFSRVASSASMTASRFPAFLFIISFLSALNSFSHAQDGATALLAIKAAVGVSNPLLSSWNSSSNGGPCGDNWAGVTCDSSKRITGLNVSGFNLAGALPNDAFSALTDLKSLDFSFNKLQAPFPSLNNLRNLHDLNFSQNLYDEPFPETLLSLTNLVELRFDQNNLTGQIPEGISNLKLLEQIYLGGSNKFTGPLPKGLASLPNVQTLTVWGSDFNQALPPEWGVWVNLTYLNLHQTNLNGPLPAEWGTNFTKLERLTLYNNELTGLIPDSWKTMTRLTEFRFKYNYLSGPVPSWILQLPNDTNVDLSCNYLNGTAPSVFDKDTWSGNCFDSDSRSHDQKCTDGGTCAGGPPTQDQHKSSFPIGGIIGIVVGLVILSCAVLGFAYVLWKRPDYIRRRRRRRDKGADNWEVPQGIRRFTYKEIAKATKSFDQSCEIGEGGFGKVYSGQIEDGKHVAIKRAGDMTYQGTAEFQNEITLLSRLHHRHLVRLEGFCDDRDEQILVYEYMSNGNLHRQLFDKHAVNLNWYRRLEVALAVAKGLDYLHSFADPPVIHRDVKPSNILLDDHMIAKVSDFGISKANPEMDTHVSTRPAGTAGYLDPEYFLRRQLTTASDVYSYGVVLLELITGQLAIDHKRLEDYNLVGWVKPRLVKNGIDSIIDPRFGENYPKEAYQELAEIAVSCTAFERGDRPTMQFVANKLEGLMSGLVPPPEHMAPVSSSQGTPLLKGQDSRSQFSDTFGLDMTNQSMGDANIAIEIKGATVEPR</sequence>
<evidence type="ECO:0000256" key="20">
    <source>
        <dbReference type="PROSITE-ProRule" id="PRU10141"/>
    </source>
</evidence>
<name>A0A8T2S2Q1_CERRI</name>
<evidence type="ECO:0000256" key="6">
    <source>
        <dbReference type="ARBA" id="ARBA00022614"/>
    </source>
</evidence>
<evidence type="ECO:0000313" key="24">
    <source>
        <dbReference type="Proteomes" id="UP000825935"/>
    </source>
</evidence>
<evidence type="ECO:0000313" key="23">
    <source>
        <dbReference type="EMBL" id="KAH7302341.1"/>
    </source>
</evidence>
<dbReference type="Pfam" id="PF08263">
    <property type="entry name" value="LRRNT_2"/>
    <property type="match status" value="1"/>
</dbReference>
<evidence type="ECO:0000256" key="18">
    <source>
        <dbReference type="ARBA" id="ARBA00047899"/>
    </source>
</evidence>
<keyword evidence="6" id="KW-0433">Leucine-rich repeat</keyword>
<evidence type="ECO:0000256" key="3">
    <source>
        <dbReference type="ARBA" id="ARBA00008684"/>
    </source>
</evidence>
<keyword evidence="9" id="KW-0732">Signal</keyword>
<dbReference type="PROSITE" id="PS50011">
    <property type="entry name" value="PROTEIN_KINASE_DOM"/>
    <property type="match status" value="1"/>
</dbReference>
<evidence type="ECO:0000256" key="8">
    <source>
        <dbReference type="ARBA" id="ARBA00022692"/>
    </source>
</evidence>
<keyword evidence="5" id="KW-0723">Serine/threonine-protein kinase</keyword>
<dbReference type="InterPro" id="IPR000719">
    <property type="entry name" value="Prot_kinase_dom"/>
</dbReference>
<dbReference type="EC" id="2.7.11.1" evidence="4"/>
<dbReference type="Pfam" id="PF00560">
    <property type="entry name" value="LRR_1"/>
    <property type="match status" value="2"/>
</dbReference>
<comment type="catalytic activity">
    <reaction evidence="18">
        <text>L-threonyl-[protein] + ATP = O-phospho-L-threonyl-[protein] + ADP + H(+)</text>
        <dbReference type="Rhea" id="RHEA:46608"/>
        <dbReference type="Rhea" id="RHEA-COMP:11060"/>
        <dbReference type="Rhea" id="RHEA-COMP:11605"/>
        <dbReference type="ChEBI" id="CHEBI:15378"/>
        <dbReference type="ChEBI" id="CHEBI:30013"/>
        <dbReference type="ChEBI" id="CHEBI:30616"/>
        <dbReference type="ChEBI" id="CHEBI:61977"/>
        <dbReference type="ChEBI" id="CHEBI:456216"/>
        <dbReference type="EC" id="2.7.11.1"/>
    </reaction>
</comment>
<keyword evidence="13 20" id="KW-0067">ATP-binding</keyword>
<dbReference type="InterPro" id="IPR013210">
    <property type="entry name" value="LRR_N_plant-typ"/>
</dbReference>
<dbReference type="InterPro" id="IPR008271">
    <property type="entry name" value="Ser/Thr_kinase_AS"/>
</dbReference>
<accession>A0A8T2S2Q1</accession>
<keyword evidence="15 21" id="KW-0472">Membrane</keyword>
<comment type="caution">
    <text evidence="23">The sequence shown here is derived from an EMBL/GenBank/DDBJ whole genome shotgun (WGS) entry which is preliminary data.</text>
</comment>
<evidence type="ECO:0000256" key="7">
    <source>
        <dbReference type="ARBA" id="ARBA00022679"/>
    </source>
</evidence>
<dbReference type="PANTHER" id="PTHR27000">
    <property type="entry name" value="LEUCINE-RICH REPEAT RECEPTOR-LIKE PROTEIN KINASE FAMILY PROTEIN-RELATED"/>
    <property type="match status" value="1"/>
</dbReference>
<dbReference type="InterPro" id="IPR001245">
    <property type="entry name" value="Ser-Thr/Tyr_kinase_cat_dom"/>
</dbReference>
<dbReference type="Pfam" id="PF07714">
    <property type="entry name" value="PK_Tyr_Ser-Thr"/>
    <property type="match status" value="1"/>
</dbReference>
<keyword evidence="7" id="KW-0808">Transferase</keyword>
<dbReference type="SUPFAM" id="SSF52058">
    <property type="entry name" value="L domain-like"/>
    <property type="match status" value="1"/>
</dbReference>
<evidence type="ECO:0000256" key="21">
    <source>
        <dbReference type="SAM" id="Phobius"/>
    </source>
</evidence>
<reference evidence="23 24" key="1">
    <citation type="submission" date="2021-08" db="EMBL/GenBank/DDBJ databases">
        <title>WGS assembly of Ceratopteris richardii.</title>
        <authorList>
            <person name="Marchant D.B."/>
            <person name="Chen G."/>
            <person name="Jenkins J."/>
            <person name="Shu S."/>
            <person name="Leebens-Mack J."/>
            <person name="Grimwood J."/>
            <person name="Schmutz J."/>
            <person name="Soltis P."/>
            <person name="Soltis D."/>
            <person name="Chen Z.-H."/>
        </authorList>
    </citation>
    <scope>NUCLEOTIDE SEQUENCE [LARGE SCALE GENOMIC DNA]</scope>
    <source>
        <strain evidence="23">Whitten #5841</strain>
        <tissue evidence="23">Leaf</tissue>
    </source>
</reference>
<dbReference type="PANTHER" id="PTHR27000:SF642">
    <property type="entry name" value="INACTIVE LEUCINE-RICH REPEAT RECEPTOR KINASE XIAO-RELATED"/>
    <property type="match status" value="1"/>
</dbReference>
<keyword evidence="14 21" id="KW-1133">Transmembrane helix</keyword>
<keyword evidence="24" id="KW-1185">Reference proteome</keyword>
<evidence type="ECO:0000256" key="14">
    <source>
        <dbReference type="ARBA" id="ARBA00022989"/>
    </source>
</evidence>
<keyword evidence="17" id="KW-0325">Glycoprotein</keyword>
<evidence type="ECO:0000256" key="9">
    <source>
        <dbReference type="ARBA" id="ARBA00022729"/>
    </source>
</evidence>
<dbReference type="GO" id="GO:0004674">
    <property type="term" value="F:protein serine/threonine kinase activity"/>
    <property type="evidence" value="ECO:0007669"/>
    <property type="project" value="UniProtKB-KW"/>
</dbReference>
<organism evidence="23 24">
    <name type="scientific">Ceratopteris richardii</name>
    <name type="common">Triangle waterfern</name>
    <dbReference type="NCBI Taxonomy" id="49495"/>
    <lineage>
        <taxon>Eukaryota</taxon>
        <taxon>Viridiplantae</taxon>
        <taxon>Streptophyta</taxon>
        <taxon>Embryophyta</taxon>
        <taxon>Tracheophyta</taxon>
        <taxon>Polypodiopsida</taxon>
        <taxon>Polypodiidae</taxon>
        <taxon>Polypodiales</taxon>
        <taxon>Pteridineae</taxon>
        <taxon>Pteridaceae</taxon>
        <taxon>Parkerioideae</taxon>
        <taxon>Ceratopteris</taxon>
    </lineage>
</organism>
<evidence type="ECO:0000259" key="22">
    <source>
        <dbReference type="PROSITE" id="PS50011"/>
    </source>
</evidence>
<comment type="similarity">
    <text evidence="3">Belongs to the protein kinase superfamily. Ser/Thr protein kinase family.</text>
</comment>
<dbReference type="FunFam" id="3.30.200.20:FF:000039">
    <property type="entry name" value="receptor-like protein kinase FERONIA"/>
    <property type="match status" value="1"/>
</dbReference>
<keyword evidence="11 20" id="KW-0547">Nucleotide-binding</keyword>
<dbReference type="InterPro" id="IPR001611">
    <property type="entry name" value="Leu-rich_rpt"/>
</dbReference>
<dbReference type="Gene3D" id="3.30.200.20">
    <property type="entry name" value="Phosphorylase Kinase, domain 1"/>
    <property type="match status" value="1"/>
</dbReference>
<evidence type="ECO:0000256" key="5">
    <source>
        <dbReference type="ARBA" id="ARBA00022527"/>
    </source>
</evidence>
<evidence type="ECO:0000256" key="11">
    <source>
        <dbReference type="ARBA" id="ARBA00022741"/>
    </source>
</evidence>
<feature type="transmembrane region" description="Helical" evidence="21">
    <location>
        <begin position="391"/>
        <end position="418"/>
    </location>
</feature>
<dbReference type="PROSITE" id="PS00107">
    <property type="entry name" value="PROTEIN_KINASE_ATP"/>
    <property type="match status" value="1"/>
</dbReference>
<dbReference type="InterPro" id="IPR017441">
    <property type="entry name" value="Protein_kinase_ATP_BS"/>
</dbReference>
<dbReference type="GO" id="GO:0005886">
    <property type="term" value="C:plasma membrane"/>
    <property type="evidence" value="ECO:0007669"/>
    <property type="project" value="UniProtKB-SubCell"/>
</dbReference>
<comment type="subcellular location">
    <subcellularLocation>
        <location evidence="1">Cell membrane</location>
        <topology evidence="1">Single-pass membrane protein</topology>
    </subcellularLocation>
    <subcellularLocation>
        <location evidence="2">Membrane</location>
        <topology evidence="2">Single-pass type I membrane protein</topology>
    </subcellularLocation>
</comment>
<evidence type="ECO:0000256" key="19">
    <source>
        <dbReference type="ARBA" id="ARBA00048679"/>
    </source>
</evidence>
<dbReference type="PROSITE" id="PS00108">
    <property type="entry name" value="PROTEIN_KINASE_ST"/>
    <property type="match status" value="1"/>
</dbReference>
<dbReference type="FunFam" id="3.80.10.10:FF:000400">
    <property type="entry name" value="Nuclear pore complex protein NUP107"/>
    <property type="match status" value="1"/>
</dbReference>
<dbReference type="OMA" id="MRRCACI"/>
<dbReference type="OrthoDB" id="1900544at2759"/>
<dbReference type="CDD" id="cd14066">
    <property type="entry name" value="STKc_IRAK"/>
    <property type="match status" value="1"/>
</dbReference>
<dbReference type="AlphaFoldDB" id="A0A8T2S2Q1"/>
<dbReference type="FunFam" id="3.80.10.10:FF:000041">
    <property type="entry name" value="LRR receptor-like serine/threonine-protein kinase ERECTA"/>
    <property type="match status" value="1"/>
</dbReference>
<dbReference type="InterPro" id="IPR011009">
    <property type="entry name" value="Kinase-like_dom_sf"/>
</dbReference>
<evidence type="ECO:0000256" key="2">
    <source>
        <dbReference type="ARBA" id="ARBA00004479"/>
    </source>
</evidence>
<feature type="binding site" evidence="20">
    <location>
        <position position="487"/>
    </location>
    <ligand>
        <name>ATP</name>
        <dbReference type="ChEBI" id="CHEBI:30616"/>
    </ligand>
</feature>
<dbReference type="Gene3D" id="1.10.510.10">
    <property type="entry name" value="Transferase(Phosphotransferase) domain 1"/>
    <property type="match status" value="1"/>
</dbReference>
<evidence type="ECO:0000256" key="17">
    <source>
        <dbReference type="ARBA" id="ARBA00023180"/>
    </source>
</evidence>
<protein>
    <recommendedName>
        <fullName evidence="4">non-specific serine/threonine protein kinase</fullName>
        <ecNumber evidence="4">2.7.11.1</ecNumber>
    </recommendedName>
</protein>
<feature type="domain" description="Protein kinase" evidence="22">
    <location>
        <begin position="459"/>
        <end position="731"/>
    </location>
</feature>
<evidence type="ECO:0000256" key="12">
    <source>
        <dbReference type="ARBA" id="ARBA00022777"/>
    </source>
</evidence>
<keyword evidence="10" id="KW-0677">Repeat</keyword>
<dbReference type="Gene3D" id="3.80.10.10">
    <property type="entry name" value="Ribonuclease Inhibitor"/>
    <property type="match status" value="2"/>
</dbReference>
<evidence type="ECO:0000256" key="15">
    <source>
        <dbReference type="ARBA" id="ARBA00023136"/>
    </source>
</evidence>
<keyword evidence="8 21" id="KW-0812">Transmembrane</keyword>
<dbReference type="Proteomes" id="UP000825935">
    <property type="component" value="Chromosome 23"/>
</dbReference>
<evidence type="ECO:0000256" key="1">
    <source>
        <dbReference type="ARBA" id="ARBA00004162"/>
    </source>
</evidence>
<gene>
    <name evidence="23" type="ORF">KP509_23G068300</name>
</gene>
<dbReference type="EMBL" id="CM035428">
    <property type="protein sequence ID" value="KAH7302341.1"/>
    <property type="molecule type" value="Genomic_DNA"/>
</dbReference>
<keyword evidence="16" id="KW-0675">Receptor</keyword>
<dbReference type="GO" id="GO:0005524">
    <property type="term" value="F:ATP binding"/>
    <property type="evidence" value="ECO:0007669"/>
    <property type="project" value="UniProtKB-UniRule"/>
</dbReference>
<evidence type="ECO:0000256" key="4">
    <source>
        <dbReference type="ARBA" id="ARBA00012513"/>
    </source>
</evidence>
<evidence type="ECO:0000256" key="13">
    <source>
        <dbReference type="ARBA" id="ARBA00022840"/>
    </source>
</evidence>
<dbReference type="InterPro" id="IPR032675">
    <property type="entry name" value="LRR_dom_sf"/>
</dbReference>
<dbReference type="SMART" id="SM00220">
    <property type="entry name" value="S_TKc"/>
    <property type="match status" value="1"/>
</dbReference>
<dbReference type="SUPFAM" id="SSF56112">
    <property type="entry name" value="Protein kinase-like (PK-like)"/>
    <property type="match status" value="1"/>
</dbReference>
<keyword evidence="12" id="KW-0418">Kinase</keyword>
<comment type="catalytic activity">
    <reaction evidence="19">
        <text>L-seryl-[protein] + ATP = O-phospho-L-seryl-[protein] + ADP + H(+)</text>
        <dbReference type="Rhea" id="RHEA:17989"/>
        <dbReference type="Rhea" id="RHEA-COMP:9863"/>
        <dbReference type="Rhea" id="RHEA-COMP:11604"/>
        <dbReference type="ChEBI" id="CHEBI:15378"/>
        <dbReference type="ChEBI" id="CHEBI:29999"/>
        <dbReference type="ChEBI" id="CHEBI:30616"/>
        <dbReference type="ChEBI" id="CHEBI:83421"/>
        <dbReference type="ChEBI" id="CHEBI:456216"/>
        <dbReference type="EC" id="2.7.11.1"/>
    </reaction>
</comment>
<dbReference type="FunFam" id="1.10.510.10:FF:000287">
    <property type="entry name" value="probable LRR receptor-like serine/threonine-protein kinase RKF3"/>
    <property type="match status" value="1"/>
</dbReference>
<proteinExistence type="inferred from homology"/>
<evidence type="ECO:0000256" key="16">
    <source>
        <dbReference type="ARBA" id="ARBA00023170"/>
    </source>
</evidence>